<dbReference type="EMBL" id="VSSQ01006523">
    <property type="protein sequence ID" value="MPM32988.1"/>
    <property type="molecule type" value="Genomic_DNA"/>
</dbReference>
<protein>
    <submittedName>
        <fullName evidence="1">Uncharacterized protein</fullName>
    </submittedName>
</protein>
<dbReference type="Pfam" id="PF25209">
    <property type="entry name" value="Phage_capsid_4"/>
    <property type="match status" value="1"/>
</dbReference>
<proteinExistence type="predicted"/>
<dbReference type="NCBIfam" id="TIGR04387">
    <property type="entry name" value="capsid_maj_N4"/>
    <property type="match status" value="1"/>
</dbReference>
<accession>A0A644YY83</accession>
<evidence type="ECO:0000313" key="1">
    <source>
        <dbReference type="EMBL" id="MPM32988.1"/>
    </source>
</evidence>
<gene>
    <name evidence="1" type="ORF">SDC9_79555</name>
</gene>
<dbReference type="SUPFAM" id="SSF56563">
    <property type="entry name" value="Major capsid protein gp5"/>
    <property type="match status" value="1"/>
</dbReference>
<dbReference type="AlphaFoldDB" id="A0A644YY83"/>
<reference evidence="1" key="1">
    <citation type="submission" date="2019-08" db="EMBL/GenBank/DDBJ databases">
        <authorList>
            <person name="Kucharzyk K."/>
            <person name="Murdoch R.W."/>
            <person name="Higgins S."/>
            <person name="Loffler F."/>
        </authorList>
    </citation>
    <scope>NUCLEOTIDE SEQUENCE</scope>
</reference>
<sequence length="372" mass="39526">MAETTLANLINPQVMADYIEEKLTDNIVFMPLAEENTNLVGAPGDTVSIPKYGYIGDATVVAENGQITAAALTATKVDKKVQKYAKAVTLTDEAALSAFGNPEQETADQLLKAIDSKIDEDFVTELADATLEYGVYNAAINGDTVANALELFGEDQESPQTLVVAPADLTGIRLDDDHFIKASDMGQQMIVSGSIGEIWGCQVKASNRLTVAASAKNRKSYIVRPGALGFVSKKGVGVEPKREADYGRTMYIATKHGIPYLRDESKVVEIISYLGLDTVASGVVTSTAGTTASNDTFIAISEAAPVNTKWVYKLGTSDPSLTFGTALSGYTDWVSATTEIAASTSTKANVVLVWAADSKPLKQFNVTLVKKG</sequence>
<name>A0A644YY83_9ZZZZ</name>
<comment type="caution">
    <text evidence="1">The sequence shown here is derived from an EMBL/GenBank/DDBJ whole genome shotgun (WGS) entry which is preliminary data.</text>
</comment>
<organism evidence="1">
    <name type="scientific">bioreactor metagenome</name>
    <dbReference type="NCBI Taxonomy" id="1076179"/>
    <lineage>
        <taxon>unclassified sequences</taxon>
        <taxon>metagenomes</taxon>
        <taxon>ecological metagenomes</taxon>
    </lineage>
</organism>